<evidence type="ECO:0000313" key="1">
    <source>
        <dbReference type="EMBL" id="GAA1578028.1"/>
    </source>
</evidence>
<name>A0ABN2DI51_9ACTN</name>
<accession>A0ABN2DI51</accession>
<gene>
    <name evidence="1" type="ORF">GCM10009804_38250</name>
</gene>
<protein>
    <submittedName>
        <fullName evidence="1">Uncharacterized protein</fullName>
    </submittedName>
</protein>
<sequence>MYLEDFVTHSSGGDHHNSIKAAVHRVSAGVFLRSVPGLLLFVSESASARTISPPGTSYRVTVQDKVRSA</sequence>
<reference evidence="1 2" key="1">
    <citation type="journal article" date="2019" name="Int. J. Syst. Evol. Microbiol.">
        <title>The Global Catalogue of Microorganisms (GCM) 10K type strain sequencing project: providing services to taxonomists for standard genome sequencing and annotation.</title>
        <authorList>
            <consortium name="The Broad Institute Genomics Platform"/>
            <consortium name="The Broad Institute Genome Sequencing Center for Infectious Disease"/>
            <person name="Wu L."/>
            <person name="Ma J."/>
        </authorList>
    </citation>
    <scope>NUCLEOTIDE SEQUENCE [LARGE SCALE GENOMIC DNA]</scope>
    <source>
        <strain evidence="1 2">JCM 15572</strain>
    </source>
</reference>
<dbReference type="Proteomes" id="UP001501705">
    <property type="component" value="Unassembled WGS sequence"/>
</dbReference>
<dbReference type="EMBL" id="BAAAPH010000011">
    <property type="protein sequence ID" value="GAA1578028.1"/>
    <property type="molecule type" value="Genomic_DNA"/>
</dbReference>
<keyword evidence="2" id="KW-1185">Reference proteome</keyword>
<comment type="caution">
    <text evidence="1">The sequence shown here is derived from an EMBL/GenBank/DDBJ whole genome shotgun (WGS) entry which is preliminary data.</text>
</comment>
<organism evidence="1 2">
    <name type="scientific">Kribbella hippodromi</name>
    <dbReference type="NCBI Taxonomy" id="434347"/>
    <lineage>
        <taxon>Bacteria</taxon>
        <taxon>Bacillati</taxon>
        <taxon>Actinomycetota</taxon>
        <taxon>Actinomycetes</taxon>
        <taxon>Propionibacteriales</taxon>
        <taxon>Kribbellaceae</taxon>
        <taxon>Kribbella</taxon>
    </lineage>
</organism>
<proteinExistence type="predicted"/>
<evidence type="ECO:0000313" key="2">
    <source>
        <dbReference type="Proteomes" id="UP001501705"/>
    </source>
</evidence>